<protein>
    <submittedName>
        <fullName evidence="5">DgyrCDS1596</fullName>
    </submittedName>
</protein>
<dbReference type="GO" id="GO:0051694">
    <property type="term" value="P:pointed-end actin filament capping"/>
    <property type="evidence" value="ECO:0007669"/>
    <property type="project" value="InterPro"/>
</dbReference>
<dbReference type="GO" id="GO:0030016">
    <property type="term" value="C:myofibril"/>
    <property type="evidence" value="ECO:0007669"/>
    <property type="project" value="TreeGrafter"/>
</dbReference>
<feature type="region of interest" description="Disordered" evidence="4">
    <location>
        <begin position="72"/>
        <end position="95"/>
    </location>
</feature>
<evidence type="ECO:0000256" key="2">
    <source>
        <dbReference type="ARBA" id="ARBA00022490"/>
    </source>
</evidence>
<evidence type="ECO:0000313" key="6">
    <source>
        <dbReference type="Proteomes" id="UP000549394"/>
    </source>
</evidence>
<dbReference type="InterPro" id="IPR004934">
    <property type="entry name" value="TMOD"/>
</dbReference>
<organism evidence="5 6">
    <name type="scientific">Dimorphilus gyrociliatus</name>
    <dbReference type="NCBI Taxonomy" id="2664684"/>
    <lineage>
        <taxon>Eukaryota</taxon>
        <taxon>Metazoa</taxon>
        <taxon>Spiralia</taxon>
        <taxon>Lophotrochozoa</taxon>
        <taxon>Annelida</taxon>
        <taxon>Polychaeta</taxon>
        <taxon>Polychaeta incertae sedis</taxon>
        <taxon>Dinophilidae</taxon>
        <taxon>Dimorphilus</taxon>
    </lineage>
</organism>
<keyword evidence="6" id="KW-1185">Reference proteome</keyword>
<evidence type="ECO:0000256" key="3">
    <source>
        <dbReference type="ARBA" id="ARBA00023212"/>
    </source>
</evidence>
<dbReference type="GO" id="GO:0030239">
    <property type="term" value="P:myofibril assembly"/>
    <property type="evidence" value="ECO:0007669"/>
    <property type="project" value="TreeGrafter"/>
</dbReference>
<reference evidence="5 6" key="1">
    <citation type="submission" date="2020-08" db="EMBL/GenBank/DDBJ databases">
        <authorList>
            <person name="Hejnol A."/>
        </authorList>
    </citation>
    <scope>NUCLEOTIDE SEQUENCE [LARGE SCALE GENOMIC DNA]</scope>
</reference>
<keyword evidence="3" id="KW-0206">Cytoskeleton</keyword>
<dbReference type="Gene3D" id="3.80.10.10">
    <property type="entry name" value="Ribonuclease Inhibitor"/>
    <property type="match status" value="1"/>
</dbReference>
<dbReference type="InterPro" id="IPR032675">
    <property type="entry name" value="LRR_dom_sf"/>
</dbReference>
<keyword evidence="2" id="KW-0963">Cytoplasm</keyword>
<evidence type="ECO:0000256" key="4">
    <source>
        <dbReference type="SAM" id="MobiDB-lite"/>
    </source>
</evidence>
<sequence>MALTKKSAKEYENISIDDLLEQLTEEDIEKLNQELFDPDDSDIPARDRCAYKLDKSPSAKFDRKKLLEHLEKTAKEDKDWPENKPYTGEKRGKVWQPKEQEIKDLDETENDFNDEMWEAVKDNATEEDLVEIAALLGIPSLISQTQYHAAVVGGDKSNIDSTVKGGGFHSVAKHENFKLFDEDPHNNTNVEEALENIKANDPKTTTINLNNITKISEERLILFAEALKTNTKLERLQMSNVRMTDKVGAVLAEALKENNNLIELNVESNFLSGKCILQLVKAINENGTLKELRVINQRAQVLGNQTEMAISKEIEKNKTILAFNIEVAATDARNRIANSLQRNVDESKRVTRISK</sequence>
<dbReference type="EMBL" id="CAJFCJ010000002">
    <property type="protein sequence ID" value="CAD5112363.1"/>
    <property type="molecule type" value="Genomic_DNA"/>
</dbReference>
<accession>A0A7I8V9X2</accession>
<comment type="caution">
    <text evidence="5">The sequence shown here is derived from an EMBL/GenBank/DDBJ whole genome shotgun (WGS) entry which is preliminary data.</text>
</comment>
<comment type="subcellular location">
    <subcellularLocation>
        <location evidence="1">Cytoplasm</location>
        <location evidence="1">Cytoskeleton</location>
    </subcellularLocation>
</comment>
<evidence type="ECO:0000313" key="5">
    <source>
        <dbReference type="EMBL" id="CAD5112363.1"/>
    </source>
</evidence>
<dbReference type="PANTHER" id="PTHR10901">
    <property type="entry name" value="TROPOMODULIN"/>
    <property type="match status" value="1"/>
</dbReference>
<dbReference type="Pfam" id="PF03250">
    <property type="entry name" value="Tropomodulin"/>
    <property type="match status" value="1"/>
</dbReference>
<dbReference type="PANTHER" id="PTHR10901:SF6">
    <property type="entry name" value="TROPOMODULIN, ISOFORM N"/>
    <property type="match status" value="1"/>
</dbReference>
<proteinExistence type="predicted"/>
<dbReference type="GO" id="GO:0007015">
    <property type="term" value="P:actin filament organization"/>
    <property type="evidence" value="ECO:0007669"/>
    <property type="project" value="TreeGrafter"/>
</dbReference>
<name>A0A7I8V9X2_9ANNE</name>
<dbReference type="SUPFAM" id="SSF52047">
    <property type="entry name" value="RNI-like"/>
    <property type="match status" value="1"/>
</dbReference>
<dbReference type="OrthoDB" id="2163268at2759"/>
<dbReference type="AlphaFoldDB" id="A0A7I8V9X2"/>
<dbReference type="GO" id="GO:0005856">
    <property type="term" value="C:cytoskeleton"/>
    <property type="evidence" value="ECO:0007669"/>
    <property type="project" value="UniProtKB-SubCell"/>
</dbReference>
<dbReference type="GO" id="GO:0005523">
    <property type="term" value="F:tropomyosin binding"/>
    <property type="evidence" value="ECO:0007669"/>
    <property type="project" value="InterPro"/>
</dbReference>
<evidence type="ECO:0000256" key="1">
    <source>
        <dbReference type="ARBA" id="ARBA00004245"/>
    </source>
</evidence>
<gene>
    <name evidence="5" type="ORF">DGYR_LOCUS1518</name>
</gene>
<dbReference type="Proteomes" id="UP000549394">
    <property type="component" value="Unassembled WGS sequence"/>
</dbReference>